<protein>
    <recommendedName>
        <fullName evidence="3">Zinc knuckle domain-containing protein</fullName>
    </recommendedName>
</protein>
<reference evidence="4" key="2">
    <citation type="submission" date="2025-08" db="UniProtKB">
        <authorList>
            <consortium name="Ensembl"/>
        </authorList>
    </citation>
    <scope>IDENTIFICATION</scope>
</reference>
<dbReference type="AlphaFoldDB" id="H2NZZ8"/>
<evidence type="ECO:0000259" key="3">
    <source>
        <dbReference type="Pfam" id="PF15288"/>
    </source>
</evidence>
<feature type="compositionally biased region" description="Polar residues" evidence="2">
    <location>
        <begin position="443"/>
        <end position="460"/>
    </location>
</feature>
<reference evidence="4 5" key="1">
    <citation type="submission" date="2008-02" db="EMBL/GenBank/DDBJ databases">
        <title>A 6x draft sequence assembly of the Pongo pygmaeus abelii genome.</title>
        <authorList>
            <person name="Wilson R.K."/>
            <person name="Mardis E."/>
        </authorList>
    </citation>
    <scope>NUCLEOTIDE SEQUENCE [LARGE SCALE GENOMIC DNA]</scope>
</reference>
<evidence type="ECO:0000256" key="2">
    <source>
        <dbReference type="SAM" id="MobiDB-lite"/>
    </source>
</evidence>
<name>H2NZZ8_PONAB</name>
<sequence>MDPNTLSMEQGRQFLKQCGIPQRDIDLMTEKWVVLASVEVLLRFPLKPGEDPTARCVLNKKCRPSVDRPPTISQRPGYQDERKSNHHLMKKTDQKLKDLPQMAGHYVHHRAQWPPRAKNPQEQQRRPMGQMTPSAEEEESRVKCKNCGAFGHSARSKTCPIKRCSGALPLQPLGSHKEKENLKPAKAQLPQAPGPFMRNDREKERNPSPQQQQSKAPTQTFPRTAQEKTQEAWKEPAEDCFFLRHPTMPLPVHTTKKRSVLGPVSTAPPSVNKPEMRLLCPSGHNDRPQLSTCGPINGHGGDVTASLLPVLKSSRQTPTLSARLPANRPDVSSHGALQPAMQAFAPGPALKSQAEIKHPHADAKPRPQQVRQKCGQDSRTQAPGKQPAPVPTQTFQNPAKKARLSSFPTPALGTQPPCTATGLGSKQAPKATAETAATKTATLQPTSCPPENSASAQSPHFSREPEGRGPQVSMSVLYEDLLISSSSEDSDSD</sequence>
<dbReference type="PANTHER" id="PTHR16035">
    <property type="entry name" value="PROTEIN FAM90A1"/>
    <property type="match status" value="1"/>
</dbReference>
<gene>
    <name evidence="4" type="primary">LOC103888682</name>
</gene>
<dbReference type="InterPro" id="IPR039213">
    <property type="entry name" value="FAM90"/>
</dbReference>
<dbReference type="GeneTree" id="ENSGT00910000144208"/>
<evidence type="ECO:0000313" key="5">
    <source>
        <dbReference type="Proteomes" id="UP000001595"/>
    </source>
</evidence>
<dbReference type="Ensembl" id="ENSPPYT00000012037.2">
    <property type="protein sequence ID" value="ENSPPYP00000011593.2"/>
    <property type="gene ID" value="ENSPPYG00000010351.2"/>
</dbReference>
<feature type="region of interest" description="Disordered" evidence="2">
    <location>
        <begin position="112"/>
        <end position="139"/>
    </location>
</feature>
<feature type="region of interest" description="Disordered" evidence="2">
    <location>
        <begin position="170"/>
        <end position="233"/>
    </location>
</feature>
<feature type="region of interest" description="Disordered" evidence="2">
    <location>
        <begin position="347"/>
        <end position="493"/>
    </location>
</feature>
<proteinExistence type="inferred from homology"/>
<keyword evidence="5" id="KW-1185">Reference proteome</keyword>
<feature type="compositionally biased region" description="Low complexity" evidence="2">
    <location>
        <begin position="430"/>
        <end position="442"/>
    </location>
</feature>
<evidence type="ECO:0000313" key="4">
    <source>
        <dbReference type="Ensembl" id="ENSPPYP00000011593.2"/>
    </source>
</evidence>
<reference evidence="4" key="3">
    <citation type="submission" date="2025-09" db="UniProtKB">
        <authorList>
            <consortium name="Ensembl"/>
        </authorList>
    </citation>
    <scope>IDENTIFICATION</scope>
</reference>
<organism evidence="4 5">
    <name type="scientific">Pongo abelii</name>
    <name type="common">Sumatran orangutan</name>
    <name type="synonym">Pongo pygmaeus abelii</name>
    <dbReference type="NCBI Taxonomy" id="9601"/>
    <lineage>
        <taxon>Eukaryota</taxon>
        <taxon>Metazoa</taxon>
        <taxon>Chordata</taxon>
        <taxon>Craniata</taxon>
        <taxon>Vertebrata</taxon>
        <taxon>Euteleostomi</taxon>
        <taxon>Mammalia</taxon>
        <taxon>Eutheria</taxon>
        <taxon>Euarchontoglires</taxon>
        <taxon>Primates</taxon>
        <taxon>Haplorrhini</taxon>
        <taxon>Catarrhini</taxon>
        <taxon>Hominidae</taxon>
        <taxon>Pongo</taxon>
    </lineage>
</organism>
<evidence type="ECO:0000256" key="1">
    <source>
        <dbReference type="ARBA" id="ARBA00007943"/>
    </source>
</evidence>
<accession>H2NZZ8</accession>
<dbReference type="Proteomes" id="UP000001595">
    <property type="component" value="Chromosome 19"/>
</dbReference>
<dbReference type="InParanoid" id="H2NZZ8"/>
<dbReference type="eggNOG" id="ENOG502TD1A">
    <property type="taxonomic scope" value="Eukaryota"/>
</dbReference>
<feature type="compositionally biased region" description="Basic and acidic residues" evidence="2">
    <location>
        <begin position="354"/>
        <end position="365"/>
    </location>
</feature>
<feature type="domain" description="Zinc knuckle" evidence="3">
    <location>
        <begin position="141"/>
        <end position="182"/>
    </location>
</feature>
<dbReference type="HOGENOM" id="CLU_047915_1_0_1"/>
<feature type="compositionally biased region" description="Polar residues" evidence="2">
    <location>
        <begin position="207"/>
        <end position="223"/>
    </location>
</feature>
<feature type="compositionally biased region" description="Polar residues" evidence="2">
    <location>
        <begin position="369"/>
        <end position="383"/>
    </location>
</feature>
<comment type="similarity">
    <text evidence="1">Belongs to the FAM90 family.</text>
</comment>
<dbReference type="OMA" id="ESRVKCK"/>
<dbReference type="PANTHER" id="PTHR16035:SF16">
    <property type="entry name" value="PROTEIN FAM90A1-RELATED"/>
    <property type="match status" value="1"/>
</dbReference>
<dbReference type="Pfam" id="PF15288">
    <property type="entry name" value="zf-CCHC_6"/>
    <property type="match status" value="1"/>
</dbReference>
<dbReference type="InterPro" id="IPR041670">
    <property type="entry name" value="Znf-CCHC_6"/>
</dbReference>